<dbReference type="Proteomes" id="UP001319846">
    <property type="component" value="Unassembled WGS sequence"/>
</dbReference>
<proteinExistence type="predicted"/>
<sequence>MSTLKNLDFFITLCRAGNMSNAARELDISPAAVSKRLSNLEKSTNIQLFNRNTRTMKLTAEGQIYLTYAEQALAYIHEMEEQIAQRGGEVKGLLKINAPLGFGRKYMADAIAAFLDSHPNVEAKLHLSDHPLNLAENAYDIGIRFGELPDSSLHSRMIATHRRIVCASPEYIARYGKPLTPDALAQHNCITLQQNNDAWSVWKFYRGTRSYSVRVAGTLSANDGESVTRWALEGRGIVIRAEWDLKDHLAAGRLVPLLTGYSTPNADIHAVYQHYNVMPARIRLFIEHLRDFMTRTFGAR</sequence>
<gene>
    <name evidence="1" type="ORF">HW452_06415</name>
</gene>
<name>A0ACC5VSA3_9GAMM</name>
<keyword evidence="2" id="KW-1185">Reference proteome</keyword>
<protein>
    <submittedName>
        <fullName evidence="1">LysR family transcriptional regulator</fullName>
    </submittedName>
</protein>
<dbReference type="EMBL" id="JABYQT010000003">
    <property type="protein sequence ID" value="MBZ5487158.1"/>
    <property type="molecule type" value="Genomic_DNA"/>
</dbReference>
<evidence type="ECO:0000313" key="2">
    <source>
        <dbReference type="Proteomes" id="UP001319846"/>
    </source>
</evidence>
<comment type="caution">
    <text evidence="1">The sequence shown here is derived from an EMBL/GenBank/DDBJ whole genome shotgun (WGS) entry which is preliminary data.</text>
</comment>
<reference evidence="1" key="1">
    <citation type="submission" date="2020-06" db="EMBL/GenBank/DDBJ databases">
        <title>Whole Genome Sequence of Halomonas aquamarina MB598.</title>
        <authorList>
            <person name="Pervaiz M."/>
            <person name="Fariq A."/>
            <person name="Yasmin A."/>
            <person name="Welch M."/>
        </authorList>
    </citation>
    <scope>NUCLEOTIDE SEQUENCE</scope>
    <source>
        <strain evidence="1">MB598</strain>
    </source>
</reference>
<organism evidence="1 2">
    <name type="scientific">Vreelandella aquamarina</name>
    <dbReference type="NCBI Taxonomy" id="77097"/>
    <lineage>
        <taxon>Bacteria</taxon>
        <taxon>Pseudomonadati</taxon>
        <taxon>Pseudomonadota</taxon>
        <taxon>Gammaproteobacteria</taxon>
        <taxon>Oceanospirillales</taxon>
        <taxon>Halomonadaceae</taxon>
        <taxon>Vreelandella</taxon>
    </lineage>
</organism>
<accession>A0ACC5VSA3</accession>
<evidence type="ECO:0000313" key="1">
    <source>
        <dbReference type="EMBL" id="MBZ5487158.1"/>
    </source>
</evidence>